<dbReference type="EMBL" id="JQ665880">
    <property type="protein sequence ID" value="AFJ91324.1"/>
    <property type="molecule type" value="Genomic_DNA"/>
</dbReference>
<name>I2E1F6_RHIML</name>
<evidence type="ECO:0000313" key="1">
    <source>
        <dbReference type="EMBL" id="AFJ91324.1"/>
    </source>
</evidence>
<dbReference type="AlphaFoldDB" id="I2E1F6"/>
<keyword evidence="1" id="KW-0614">Plasmid</keyword>
<gene>
    <name evidence="1" type="ORF">pHRC017_0143</name>
</gene>
<organism evidence="1">
    <name type="scientific">Rhizobium meliloti</name>
    <name type="common">Ensifer meliloti</name>
    <name type="synonym">Sinorhizobium meliloti</name>
    <dbReference type="NCBI Taxonomy" id="382"/>
    <lineage>
        <taxon>Bacteria</taxon>
        <taxon>Pseudomonadati</taxon>
        <taxon>Pseudomonadota</taxon>
        <taxon>Alphaproteobacteria</taxon>
        <taxon>Hyphomicrobiales</taxon>
        <taxon>Rhizobiaceae</taxon>
        <taxon>Sinorhizobium/Ensifer group</taxon>
        <taxon>Sinorhizobium</taxon>
    </lineage>
</organism>
<reference evidence="1" key="1">
    <citation type="journal article" date="2012" name="Mol. Plant Microbe Interact.">
        <title>Rhizobial plasmids that cause impaired symbiotic nitrogen fixation and enhanced host invasion.</title>
        <authorList>
            <person name="Crook M.B."/>
            <person name="Lindsay D.P."/>
            <person name="Biggs M.B."/>
            <person name="Bentley J.S."/>
            <person name="Price J.C."/>
            <person name="Clement S.C."/>
            <person name="Clement M.J."/>
            <person name="Long S.R."/>
            <person name="Griffitts J.S."/>
        </authorList>
    </citation>
    <scope>NUCLEOTIDE SEQUENCE</scope>
    <source>
        <strain evidence="1">C017</strain>
        <plasmid evidence="1">pHRC017</plasmid>
    </source>
</reference>
<accession>I2E1F6</accession>
<proteinExistence type="predicted"/>
<geneLocation type="plasmid" evidence="1">
    <name>pHRC017</name>
</geneLocation>
<sequence>MQDALKSRSSSISPRFDTRGSVLHFVRGSVSHFARQEFQKIAEIEAIGPQPEAPEA</sequence>
<protein>
    <submittedName>
        <fullName evidence="1">Integrase</fullName>
    </submittedName>
</protein>